<keyword evidence="1" id="KW-0285">Flavoprotein</keyword>
<dbReference type="SUPFAM" id="SSF54373">
    <property type="entry name" value="FAD-linked reductases, C-terminal domain"/>
    <property type="match status" value="1"/>
</dbReference>
<dbReference type="Gene3D" id="3.50.50.60">
    <property type="entry name" value="FAD/NAD(P)-binding domain"/>
    <property type="match status" value="1"/>
</dbReference>
<dbReference type="PANTHER" id="PTHR43004:SF3">
    <property type="entry name" value="P-HYDROXYBENZOATE HYDROXYLASE"/>
    <property type="match status" value="1"/>
</dbReference>
<dbReference type="InterPro" id="IPR002938">
    <property type="entry name" value="FAD-bd"/>
</dbReference>
<accession>A0A060ZR46</accession>
<keyword evidence="2" id="KW-0274">FAD</keyword>
<proteinExistence type="predicted"/>
<sequence length="393" mass="43602">MRTTVGIIGGGPAGLLLARLLHRAGIGCVVLESRDRAYVERRQRAGILEQGTVDVLRECGAGGRLDREGLPHQGIELRFEGRGHRVDFPSATGGKSVMVYAQTEIVKDLIALQLEEPGGPPLLFEAEALAIEKPDSAAPVIRFRHEGREQTLSCDYVAGCDGFHGIARRAIPADRVRTFEHAYPYSWLGVLADVAPSCEELIYARHRRGFALHSMRSPHVSRLYLQVPGGTDPDDWSHERIWDELSTRFALDGDWTLERGPITATSVTPMRSFVQEPMRHGRLFLAGDAAHIVPPTGAKGLNLAVTDVITMARALIHHQETGSSELLDGYSRTCLRRVWQAERFSYFMTDTLHRRPDETPFEDRERIARLERIASSPTASAELAENYVGLPLS</sequence>
<dbReference type="NCBIfam" id="NF006091">
    <property type="entry name" value="PRK08243.1"/>
    <property type="match status" value="1"/>
</dbReference>
<evidence type="ECO:0000256" key="1">
    <source>
        <dbReference type="ARBA" id="ARBA00022630"/>
    </source>
</evidence>
<dbReference type="PANTHER" id="PTHR43004">
    <property type="entry name" value="TRK SYSTEM POTASSIUM UPTAKE PROTEIN"/>
    <property type="match status" value="1"/>
</dbReference>
<evidence type="ECO:0000313" key="4">
    <source>
        <dbReference type="EMBL" id="CDR05861.1"/>
    </source>
</evidence>
<dbReference type="GO" id="GO:0071949">
    <property type="term" value="F:FAD binding"/>
    <property type="evidence" value="ECO:0007669"/>
    <property type="project" value="InterPro"/>
</dbReference>
<reference evidence="5 6" key="2">
    <citation type="submission" date="2021-03" db="EMBL/GenBank/DDBJ databases">
        <title>Genomic Encyclopedia of Type Strains, Phase IV (KMG-IV): sequencing the most valuable type-strain genomes for metagenomic binning, comparative biology and taxonomic classification.</title>
        <authorList>
            <person name="Goeker M."/>
        </authorList>
    </citation>
    <scope>NUCLEOTIDE SEQUENCE [LARGE SCALE GENOMIC DNA]</scope>
    <source>
        <strain evidence="5 6">DSM 41954</strain>
    </source>
</reference>
<keyword evidence="5" id="KW-0560">Oxidoreductase</keyword>
<dbReference type="RefSeq" id="WP_044569217.1">
    <property type="nucleotide sequence ID" value="NZ_BAABDR010000043.1"/>
</dbReference>
<evidence type="ECO:0000256" key="2">
    <source>
        <dbReference type="ARBA" id="ARBA00022827"/>
    </source>
</evidence>
<dbReference type="Gene3D" id="3.30.9.10">
    <property type="entry name" value="D-Amino Acid Oxidase, subunit A, domain 2"/>
    <property type="match status" value="1"/>
</dbReference>
<name>A0A060ZR46_9ACTN</name>
<evidence type="ECO:0000313" key="5">
    <source>
        <dbReference type="EMBL" id="MBP2063044.1"/>
    </source>
</evidence>
<dbReference type="Pfam" id="PF01494">
    <property type="entry name" value="FAD_binding_3"/>
    <property type="match status" value="1"/>
</dbReference>
<dbReference type="Proteomes" id="UP000756710">
    <property type="component" value="Unassembled WGS sequence"/>
</dbReference>
<keyword evidence="6" id="KW-1185">Reference proteome</keyword>
<dbReference type="EMBL" id="LK022848">
    <property type="protein sequence ID" value="CDR05861.1"/>
    <property type="molecule type" value="Genomic_DNA"/>
</dbReference>
<organism evidence="4">
    <name type="scientific">Streptomyces iranensis</name>
    <dbReference type="NCBI Taxonomy" id="576784"/>
    <lineage>
        <taxon>Bacteria</taxon>
        <taxon>Bacillati</taxon>
        <taxon>Actinomycetota</taxon>
        <taxon>Actinomycetes</taxon>
        <taxon>Kitasatosporales</taxon>
        <taxon>Streptomycetaceae</taxon>
        <taxon>Streptomyces</taxon>
        <taxon>Streptomyces violaceusniger group</taxon>
    </lineage>
</organism>
<dbReference type="InterPro" id="IPR050641">
    <property type="entry name" value="RIFMO-like"/>
</dbReference>
<reference evidence="4" key="1">
    <citation type="submission" date="2014-05" db="EMBL/GenBank/DDBJ databases">
        <authorList>
            <person name="Horn Fabian"/>
        </authorList>
    </citation>
    <scope>NUCLEOTIDE SEQUENCE</scope>
</reference>
<dbReference type="AlphaFoldDB" id="A0A060ZR46"/>
<evidence type="ECO:0000259" key="3">
    <source>
        <dbReference type="Pfam" id="PF01494"/>
    </source>
</evidence>
<dbReference type="PRINTS" id="PR00420">
    <property type="entry name" value="RNGMNOXGNASE"/>
</dbReference>
<dbReference type="EMBL" id="JAGGLR010000010">
    <property type="protein sequence ID" value="MBP2063044.1"/>
    <property type="molecule type" value="Genomic_DNA"/>
</dbReference>
<gene>
    <name evidence="5" type="ORF">J2Z30_004063</name>
    <name evidence="4" type="ORF">SIRAN2792</name>
</gene>
<evidence type="ECO:0000313" key="6">
    <source>
        <dbReference type="Proteomes" id="UP000756710"/>
    </source>
</evidence>
<feature type="domain" description="FAD-binding" evidence="3">
    <location>
        <begin position="2"/>
        <end position="345"/>
    </location>
</feature>
<protein>
    <submittedName>
        <fullName evidence="4">FAD-binding monooxygenase</fullName>
    </submittedName>
    <submittedName>
        <fullName evidence="5">p-hydroxybenzoate 3-monooxygenase</fullName>
        <ecNumber evidence="5">1.14.13.2</ecNumber>
    </submittedName>
</protein>
<dbReference type="GO" id="GO:0018659">
    <property type="term" value="F:4-hydroxybenzoate 3-monooxygenase activity"/>
    <property type="evidence" value="ECO:0007669"/>
    <property type="project" value="UniProtKB-EC"/>
</dbReference>
<dbReference type="InterPro" id="IPR036188">
    <property type="entry name" value="FAD/NAD-bd_sf"/>
</dbReference>
<dbReference type="EC" id="1.14.13.2" evidence="5"/>
<dbReference type="HOGENOM" id="CLU_057691_0_0_11"/>
<keyword evidence="4" id="KW-0503">Monooxygenase</keyword>
<dbReference type="SUPFAM" id="SSF51905">
    <property type="entry name" value="FAD/NAD(P)-binding domain"/>
    <property type="match status" value="1"/>
</dbReference>